<accession>A0AAD8XVV2</accession>
<evidence type="ECO:0000313" key="1">
    <source>
        <dbReference type="EMBL" id="KAK1734437.1"/>
    </source>
</evidence>
<name>A0AAD8XVV2_9STRA</name>
<evidence type="ECO:0000313" key="2">
    <source>
        <dbReference type="Proteomes" id="UP001224775"/>
    </source>
</evidence>
<dbReference type="Proteomes" id="UP001224775">
    <property type="component" value="Unassembled WGS sequence"/>
</dbReference>
<reference evidence="1" key="1">
    <citation type="submission" date="2023-06" db="EMBL/GenBank/DDBJ databases">
        <title>Survivors Of The Sea: Transcriptome response of Skeletonema marinoi to long-term dormancy.</title>
        <authorList>
            <person name="Pinder M.I.M."/>
            <person name="Kourtchenko O."/>
            <person name="Robertson E.K."/>
            <person name="Larsson T."/>
            <person name="Maumus F."/>
            <person name="Osuna-Cruz C.M."/>
            <person name="Vancaester E."/>
            <person name="Stenow R."/>
            <person name="Vandepoele K."/>
            <person name="Ploug H."/>
            <person name="Bruchert V."/>
            <person name="Godhe A."/>
            <person name="Topel M."/>
        </authorList>
    </citation>
    <scope>NUCLEOTIDE SEQUENCE</scope>
    <source>
        <strain evidence="1">R05AC</strain>
    </source>
</reference>
<protein>
    <submittedName>
        <fullName evidence="1">Uncharacterized protein</fullName>
    </submittedName>
</protein>
<proteinExistence type="predicted"/>
<gene>
    <name evidence="1" type="ORF">QTG54_014944</name>
</gene>
<dbReference type="AlphaFoldDB" id="A0AAD8XVV2"/>
<dbReference type="EMBL" id="JATAAI010000039">
    <property type="protein sequence ID" value="KAK1734437.1"/>
    <property type="molecule type" value="Genomic_DNA"/>
</dbReference>
<keyword evidence="2" id="KW-1185">Reference proteome</keyword>
<comment type="caution">
    <text evidence="1">The sequence shown here is derived from an EMBL/GenBank/DDBJ whole genome shotgun (WGS) entry which is preliminary data.</text>
</comment>
<organism evidence="1 2">
    <name type="scientific">Skeletonema marinoi</name>
    <dbReference type="NCBI Taxonomy" id="267567"/>
    <lineage>
        <taxon>Eukaryota</taxon>
        <taxon>Sar</taxon>
        <taxon>Stramenopiles</taxon>
        <taxon>Ochrophyta</taxon>
        <taxon>Bacillariophyta</taxon>
        <taxon>Coscinodiscophyceae</taxon>
        <taxon>Thalassiosirophycidae</taxon>
        <taxon>Thalassiosirales</taxon>
        <taxon>Skeletonemataceae</taxon>
        <taxon>Skeletonema</taxon>
        <taxon>Skeletonema marinoi-dohrnii complex</taxon>
    </lineage>
</organism>
<sequence>MYWLGLDEEARDAATILGYNEELWDGDDDEDPPIFGTPFANLHSREKEAARYLNMVDQFPLFHSNGVPWSSLNVPAQDAAALLGYDEVLWNQNYPIPILMNRTQRLDAVPSRLLRTIRFLGLDHYYDLSRLQTKNGNYNTPRYIDNTNMELVKKQLQDLADQKIFLYITTHMSDLHRSALEYVWPYAVNASNLLSQADVLLHYSTTTSAEEQEEQLSPHHLMKTAFGPSGNNVTILHSRQNPGYQEGAIQAISDALENNWFTPYDWIIRVNPDVIIRNDTWIIHQMLDKEKVGAILVDCGDKFLNSAKYAKVHTDFSIFQPKYVQVPEEAKRIVNAEKHFSQIIEEVWTTGRAAILPDNDPNHGICRVRGDKSSVVHDHEWLDGMIQCFNQGIYNFTKCNSLNS</sequence>